<dbReference type="eggNOG" id="COG2039">
    <property type="taxonomic scope" value="Bacteria"/>
</dbReference>
<dbReference type="Gene3D" id="3.40.630.20">
    <property type="entry name" value="Peptidase C15, pyroglutamyl peptidase I-like"/>
    <property type="match status" value="2"/>
</dbReference>
<evidence type="ECO:0000256" key="1">
    <source>
        <dbReference type="ARBA" id="ARBA00006641"/>
    </source>
</evidence>
<dbReference type="Pfam" id="PF01470">
    <property type="entry name" value="Peptidase_C15"/>
    <property type="match status" value="1"/>
</dbReference>
<comment type="similarity">
    <text evidence="1">Belongs to the peptidase C15 family.</text>
</comment>
<dbReference type="STRING" id="395961.Cyan7425_1189"/>
<keyword evidence="4" id="KW-0788">Thiol protease</keyword>
<dbReference type="AlphaFoldDB" id="B8HLT1"/>
<dbReference type="GO" id="GO:0008234">
    <property type="term" value="F:cysteine-type peptidase activity"/>
    <property type="evidence" value="ECO:0007669"/>
    <property type="project" value="UniProtKB-KW"/>
</dbReference>
<dbReference type="HOGENOM" id="CLU_126535_0_0_3"/>
<evidence type="ECO:0000256" key="4">
    <source>
        <dbReference type="ARBA" id="ARBA00022807"/>
    </source>
</evidence>
<evidence type="ECO:0000313" key="5">
    <source>
        <dbReference type="EMBL" id="ACL43569.1"/>
    </source>
</evidence>
<dbReference type="InterPro" id="IPR016125">
    <property type="entry name" value="Peptidase_C15-like"/>
</dbReference>
<evidence type="ECO:0000256" key="3">
    <source>
        <dbReference type="ARBA" id="ARBA00022801"/>
    </source>
</evidence>
<dbReference type="PANTHER" id="PTHR23402">
    <property type="entry name" value="PROTEASE FAMILY C15 PYROGLUTAMYL-PEPTIDASE I-RELATED"/>
    <property type="match status" value="1"/>
</dbReference>
<keyword evidence="2" id="KW-0645">Protease</keyword>
<dbReference type="SUPFAM" id="SSF53182">
    <property type="entry name" value="Pyrrolidone carboxyl peptidase (pyroglutamate aminopeptidase)"/>
    <property type="match status" value="1"/>
</dbReference>
<dbReference type="EMBL" id="CP001344">
    <property type="protein sequence ID" value="ACL43569.1"/>
    <property type="molecule type" value="Genomic_DNA"/>
</dbReference>
<evidence type="ECO:0000256" key="2">
    <source>
        <dbReference type="ARBA" id="ARBA00022670"/>
    </source>
</evidence>
<sequence>MSNSLLISSFATWKPEQSSNSSDDLLAAILGEQGFPAPVHLLRQLPVDFDLAPKLVIAAIAELQPRAVICTGMAETRTVLSVEDRAIHRQQVRQTAVNVEQLVAGLTHTRISQDAGNFVCNFLYYSVLAYLDRQEQENQDRKTPGLFIHVPRLHSTNQSGMVADFLTLCDRLLQ</sequence>
<dbReference type="GO" id="GO:0006508">
    <property type="term" value="P:proteolysis"/>
    <property type="evidence" value="ECO:0007669"/>
    <property type="project" value="UniProtKB-KW"/>
</dbReference>
<organism evidence="5">
    <name type="scientific">Cyanothece sp. (strain PCC 7425 / ATCC 29141)</name>
    <dbReference type="NCBI Taxonomy" id="395961"/>
    <lineage>
        <taxon>Bacteria</taxon>
        <taxon>Bacillati</taxon>
        <taxon>Cyanobacteriota</taxon>
        <taxon>Cyanophyceae</taxon>
        <taxon>Gomontiellales</taxon>
        <taxon>Cyanothecaceae</taxon>
        <taxon>Cyanothece</taxon>
    </lineage>
</organism>
<keyword evidence="3" id="KW-0378">Hydrolase</keyword>
<name>B8HLT1_CYAP4</name>
<protein>
    <submittedName>
        <fullName evidence="5">Putative pyroglutamyl-peptidase</fullName>
    </submittedName>
</protein>
<proteinExistence type="inferred from homology"/>
<gene>
    <name evidence="5" type="ordered locus">Cyan7425_1189</name>
</gene>
<dbReference type="KEGG" id="cyn:Cyan7425_1189"/>
<dbReference type="PANTHER" id="PTHR23402:SF1">
    <property type="entry name" value="PYROGLUTAMYL-PEPTIDASE I"/>
    <property type="match status" value="1"/>
</dbReference>
<dbReference type="OrthoDB" id="9779738at2"/>
<dbReference type="InterPro" id="IPR036440">
    <property type="entry name" value="Peptidase_C15-like_sf"/>
</dbReference>
<accession>B8HLT1</accession>
<reference evidence="5" key="1">
    <citation type="submission" date="2009-01" db="EMBL/GenBank/DDBJ databases">
        <title>Complete sequence of chromosome Cyanothece sp. PCC 7425.</title>
        <authorList>
            <consortium name="US DOE Joint Genome Institute"/>
            <person name="Lucas S."/>
            <person name="Copeland A."/>
            <person name="Lapidus A."/>
            <person name="Glavina del Rio T."/>
            <person name="Dalin E."/>
            <person name="Tice H."/>
            <person name="Bruce D."/>
            <person name="Goodwin L."/>
            <person name="Pitluck S."/>
            <person name="Sims D."/>
            <person name="Meineke L."/>
            <person name="Brettin T."/>
            <person name="Detter J.C."/>
            <person name="Han C."/>
            <person name="Larimer F."/>
            <person name="Land M."/>
            <person name="Hauser L."/>
            <person name="Kyrpides N."/>
            <person name="Ovchinnikova G."/>
            <person name="Liberton M."/>
            <person name="Stoeckel J."/>
            <person name="Banerjee A."/>
            <person name="Singh A."/>
            <person name="Page L."/>
            <person name="Sato H."/>
            <person name="Zhao L."/>
            <person name="Sherman L."/>
            <person name="Pakrasi H."/>
            <person name="Richardson P."/>
        </authorList>
    </citation>
    <scope>NUCLEOTIDE SEQUENCE</scope>
    <source>
        <strain evidence="5">PCC 7425</strain>
    </source>
</reference>